<dbReference type="FunFam" id="1.25.10.10:FF:000004">
    <property type="entry name" value="Pumilio homolog 1 isoform 2"/>
    <property type="match status" value="1"/>
</dbReference>
<comment type="subcellular location">
    <subcellularLocation>
        <location evidence="1">Cytoplasm</location>
    </subcellularLocation>
</comment>
<dbReference type="PROSITE" id="PS50303">
    <property type="entry name" value="PUM_HD"/>
    <property type="match status" value="1"/>
</dbReference>
<evidence type="ECO:0000256" key="3">
    <source>
        <dbReference type="ARBA" id="ARBA00022737"/>
    </source>
</evidence>
<evidence type="ECO:0000256" key="9">
    <source>
        <dbReference type="SAM" id="MobiDB-lite"/>
    </source>
</evidence>
<dbReference type="SUPFAM" id="SSF48371">
    <property type="entry name" value="ARM repeat"/>
    <property type="match status" value="1"/>
</dbReference>
<feature type="repeat" description="Pumilio" evidence="8">
    <location>
        <begin position="549"/>
        <end position="584"/>
    </location>
</feature>
<dbReference type="GO" id="GO:0003730">
    <property type="term" value="F:mRNA 3'-UTR binding"/>
    <property type="evidence" value="ECO:0007669"/>
    <property type="project" value="TreeGrafter"/>
</dbReference>
<feature type="compositionally biased region" description="Polar residues" evidence="9">
    <location>
        <begin position="278"/>
        <end position="295"/>
    </location>
</feature>
<feature type="repeat" description="Pumilio" evidence="8">
    <location>
        <begin position="585"/>
        <end position="620"/>
    </location>
</feature>
<evidence type="ECO:0000256" key="7">
    <source>
        <dbReference type="ARBA" id="ARBA00081811"/>
    </source>
</evidence>
<evidence type="ECO:0000313" key="11">
    <source>
        <dbReference type="EMBL" id="CAK3855225.1"/>
    </source>
</evidence>
<feature type="compositionally biased region" description="Polar residues" evidence="9">
    <location>
        <begin position="243"/>
        <end position="260"/>
    </location>
</feature>
<dbReference type="AlphaFoldDB" id="A0AAI8YTJ2"/>
<feature type="region of interest" description="Disordered" evidence="9">
    <location>
        <begin position="902"/>
        <end position="956"/>
    </location>
</feature>
<feature type="repeat" description="Pumilio" evidence="8">
    <location>
        <begin position="808"/>
        <end position="845"/>
    </location>
</feature>
<dbReference type="PANTHER" id="PTHR12537:SF12">
    <property type="entry name" value="MATERNAL PROTEIN PUMILIO"/>
    <property type="match status" value="1"/>
</dbReference>
<proteinExistence type="inferred from homology"/>
<gene>
    <name evidence="11" type="ORF">LECACI_7A001727</name>
</gene>
<feature type="domain" description="PUM-HD" evidence="10">
    <location>
        <begin position="528"/>
        <end position="871"/>
    </location>
</feature>
<feature type="repeat" description="Pumilio" evidence="8">
    <location>
        <begin position="621"/>
        <end position="656"/>
    </location>
</feature>
<feature type="compositionally biased region" description="Polar residues" evidence="9">
    <location>
        <begin position="7"/>
        <end position="43"/>
    </location>
</feature>
<evidence type="ECO:0000256" key="8">
    <source>
        <dbReference type="PROSITE-ProRule" id="PRU00317"/>
    </source>
</evidence>
<dbReference type="PROSITE" id="PS50302">
    <property type="entry name" value="PUM"/>
    <property type="match status" value="7"/>
</dbReference>
<keyword evidence="3" id="KW-0677">Repeat</keyword>
<feature type="region of interest" description="Disordered" evidence="9">
    <location>
        <begin position="411"/>
        <end position="458"/>
    </location>
</feature>
<dbReference type="InterPro" id="IPR033133">
    <property type="entry name" value="PUM-HD"/>
</dbReference>
<feature type="compositionally biased region" description="Polar residues" evidence="9">
    <location>
        <begin position="123"/>
        <end position="156"/>
    </location>
</feature>
<comment type="caution">
    <text evidence="11">The sequence shown here is derived from an EMBL/GenBank/DDBJ whole genome shotgun (WGS) entry which is preliminary data.</text>
</comment>
<feature type="compositionally biased region" description="Low complexity" evidence="9">
    <location>
        <begin position="50"/>
        <end position="85"/>
    </location>
</feature>
<dbReference type="InterPro" id="IPR001313">
    <property type="entry name" value="Pumilio_RNA-bd_rpt"/>
</dbReference>
<accession>A0AAI8YTJ2</accession>
<evidence type="ECO:0000313" key="12">
    <source>
        <dbReference type="Proteomes" id="UP001296104"/>
    </source>
</evidence>
<name>A0AAI8YTJ2_9PEZI</name>
<dbReference type="SMART" id="SM00025">
    <property type="entry name" value="Pumilio"/>
    <property type="match status" value="8"/>
</dbReference>
<dbReference type="GO" id="GO:0005737">
    <property type="term" value="C:cytoplasm"/>
    <property type="evidence" value="ECO:0007669"/>
    <property type="project" value="UniProtKB-SubCell"/>
</dbReference>
<feature type="compositionally biased region" description="Polar residues" evidence="9">
    <location>
        <begin position="917"/>
        <end position="932"/>
    </location>
</feature>
<dbReference type="InterPro" id="IPR033712">
    <property type="entry name" value="Pumilio_RNA-bd"/>
</dbReference>
<dbReference type="Proteomes" id="UP001296104">
    <property type="component" value="Unassembled WGS sequence"/>
</dbReference>
<dbReference type="EMBL" id="CAVMBE010000007">
    <property type="protein sequence ID" value="CAK3855225.1"/>
    <property type="molecule type" value="Genomic_DNA"/>
</dbReference>
<evidence type="ECO:0000256" key="4">
    <source>
        <dbReference type="ARBA" id="ARBA00022884"/>
    </source>
</evidence>
<dbReference type="Pfam" id="PF00806">
    <property type="entry name" value="PUF"/>
    <property type="match status" value="8"/>
</dbReference>
<dbReference type="GO" id="GO:0000288">
    <property type="term" value="P:nuclear-transcribed mRNA catabolic process, deadenylation-dependent decay"/>
    <property type="evidence" value="ECO:0007669"/>
    <property type="project" value="TreeGrafter"/>
</dbReference>
<feature type="compositionally biased region" description="Polar residues" evidence="9">
    <location>
        <begin position="434"/>
        <end position="453"/>
    </location>
</feature>
<keyword evidence="12" id="KW-1185">Reference proteome</keyword>
<evidence type="ECO:0000256" key="5">
    <source>
        <dbReference type="ARBA" id="ARBA00024893"/>
    </source>
</evidence>
<keyword evidence="4" id="KW-0694">RNA-binding</keyword>
<sequence>MSHGAAATQNMAFNNPRSLNTLGNGTISDQKSTNANGSFNNNLRARPNAWGSSSIWSGGITNGLTTTAGTRDTSTSRDSVQQSSSEFEGKTGSGSLVDSSVSEDYSNHRSTWGSKRSAPPVRSMSTTQYGDSHLPQQRSVSNAGLPQNFPGANQNLAPFASRPPTISLNSTSSSTQQPRQSLASTYGNSFASQSSEQPPFNIYTKFNRPSEPSRKIPDSAVGSWAEPATTPSPSDERLPHFPIQTNRSGSFPTSRETSLPPSRHADQQPMFSRPDYSRPSQRATPTSSRAPSISSARNGIFNTYLSNNADQMAAQLGHLNLNGDGRPSTSYKPTATNNGYSGLYTSSLVRPSQNAFPNGSMDQAEDIEEIDRANMSYLGLDDYAPAQQLTNGSGYSGGSFAERYLQSGNTYEFRPGQPYTGSGVSPRPYDLPNGSRTPSEWQGHPNGSLSVNRRSPGVPDQQAYLDPRVQQLMAAQLRNQYAAAMYSPYALNPLQLNAASPYMGLIPMGFSGMETAPASRDAPVGDGVQSALMYEFKSNTKTKRYELRDIYDHIAEFSGDQHGSRFIQTKLETANSDEKDRVFREIEPNAIPLMTDVFGNYVIQKFFEHGDQTHKKIIANKMRGQVLQLSLQMYGCRVVQKALDHVLVDQQALLIGELEGHVLKCVKDQNGNHVIQKAIERCPSPTIGFIISAFQGQVQHLSIHPYGCRVIQRCLEKCDLPSKAMIMSELMEGIQTMISDQFGNYVVQHIVSHDDGEPKRRVLAIVMHNLEGYSKHKFASNVVEKCLERSDDHWRRQVVATLNQATKRIEGEAVLVAMIRDSFGNYVIQKLLDTLSSQDFAFFLEILQPAVALAKRAGCGKQVLSIEKKMHRFDTYRNGSISGGPTFNRPGFQLPLPPPSFASNYNSAANTPPPLTADTQSLQSSGIPSVNGDTVEGAAASRKCSEHSTDAGFPRQ</sequence>
<dbReference type="InterPro" id="IPR011989">
    <property type="entry name" value="ARM-like"/>
</dbReference>
<evidence type="ECO:0000256" key="1">
    <source>
        <dbReference type="ARBA" id="ARBA00004496"/>
    </source>
</evidence>
<reference evidence="11" key="1">
    <citation type="submission" date="2023-11" db="EMBL/GenBank/DDBJ databases">
        <authorList>
            <person name="Alioto T."/>
            <person name="Alioto T."/>
            <person name="Gomez Garrido J."/>
        </authorList>
    </citation>
    <scope>NUCLEOTIDE SEQUENCE</scope>
</reference>
<dbReference type="CDD" id="cd07920">
    <property type="entry name" value="Pumilio"/>
    <property type="match status" value="1"/>
</dbReference>
<evidence type="ECO:0000259" key="10">
    <source>
        <dbReference type="PROSITE" id="PS50303"/>
    </source>
</evidence>
<feature type="repeat" description="Pumilio" evidence="8">
    <location>
        <begin position="729"/>
        <end position="764"/>
    </location>
</feature>
<feature type="compositionally biased region" description="Polar residues" evidence="9">
    <location>
        <begin position="93"/>
        <end position="114"/>
    </location>
</feature>
<dbReference type="Gene3D" id="1.25.10.10">
    <property type="entry name" value="Leucine-rich Repeat Variant"/>
    <property type="match status" value="1"/>
</dbReference>
<protein>
    <recommendedName>
        <fullName evidence="7">Pumilio homology domain family member 3</fullName>
    </recommendedName>
</protein>
<comment type="function">
    <text evidence="5">RNA-binding nucleolar protein required for pre-rRNA processing. Involved in production of 18S rRNA and assembly of small ribosomal subunit.</text>
</comment>
<dbReference type="InterPro" id="IPR016024">
    <property type="entry name" value="ARM-type_fold"/>
</dbReference>
<feature type="repeat" description="Pumilio" evidence="8">
    <location>
        <begin position="693"/>
        <end position="728"/>
    </location>
</feature>
<feature type="region of interest" description="Disordered" evidence="9">
    <location>
        <begin position="1"/>
        <end position="295"/>
    </location>
</feature>
<dbReference type="PANTHER" id="PTHR12537">
    <property type="entry name" value="RNA BINDING PROTEIN PUMILIO-RELATED"/>
    <property type="match status" value="1"/>
</dbReference>
<feature type="compositionally biased region" description="Polar residues" evidence="9">
    <location>
        <begin position="178"/>
        <end position="198"/>
    </location>
</feature>
<comment type="similarity">
    <text evidence="6">Belongs to the PUF3 family.</text>
</comment>
<keyword evidence="2" id="KW-0963">Cytoplasm</keyword>
<evidence type="ECO:0000256" key="6">
    <source>
        <dbReference type="ARBA" id="ARBA00060736"/>
    </source>
</evidence>
<feature type="repeat" description="Pumilio" evidence="8">
    <location>
        <begin position="657"/>
        <end position="692"/>
    </location>
</feature>
<organism evidence="11 12">
    <name type="scientific">Lecanosticta acicola</name>
    <dbReference type="NCBI Taxonomy" id="111012"/>
    <lineage>
        <taxon>Eukaryota</taxon>
        <taxon>Fungi</taxon>
        <taxon>Dikarya</taxon>
        <taxon>Ascomycota</taxon>
        <taxon>Pezizomycotina</taxon>
        <taxon>Dothideomycetes</taxon>
        <taxon>Dothideomycetidae</taxon>
        <taxon>Mycosphaerellales</taxon>
        <taxon>Mycosphaerellaceae</taxon>
        <taxon>Lecanosticta</taxon>
    </lineage>
</organism>
<evidence type="ECO:0000256" key="2">
    <source>
        <dbReference type="ARBA" id="ARBA00022490"/>
    </source>
</evidence>